<dbReference type="InterPro" id="IPR006035">
    <property type="entry name" value="Ureohydrolase"/>
</dbReference>
<keyword evidence="2" id="KW-0378">Hydrolase</keyword>
<dbReference type="STRING" id="413434.SAMN04488132_105135"/>
<evidence type="ECO:0000313" key="6">
    <source>
        <dbReference type="Proteomes" id="UP000190888"/>
    </source>
</evidence>
<dbReference type="GO" id="GO:0033389">
    <property type="term" value="P:putrescine biosynthetic process from arginine, via agmatine"/>
    <property type="evidence" value="ECO:0007669"/>
    <property type="project" value="TreeGrafter"/>
</dbReference>
<dbReference type="OrthoDB" id="9788689at2"/>
<name>A0A1T4P427_9BACT</name>
<evidence type="ECO:0000256" key="3">
    <source>
        <dbReference type="PIRSR" id="PIRSR036979-1"/>
    </source>
</evidence>
<dbReference type="GO" id="GO:0008783">
    <property type="term" value="F:agmatinase activity"/>
    <property type="evidence" value="ECO:0007669"/>
    <property type="project" value="TreeGrafter"/>
</dbReference>
<feature type="binding site" evidence="3">
    <location>
        <position position="180"/>
    </location>
    <ligand>
        <name>Mn(2+)</name>
        <dbReference type="ChEBI" id="CHEBI:29035"/>
        <label>1</label>
    </ligand>
</feature>
<protein>
    <submittedName>
        <fullName evidence="5">Agmatinase</fullName>
    </submittedName>
</protein>
<dbReference type="PANTHER" id="PTHR11358:SF26">
    <property type="entry name" value="GUANIDINO ACID HYDROLASE, MITOCHONDRIAL"/>
    <property type="match status" value="1"/>
</dbReference>
<reference evidence="5 6" key="1">
    <citation type="submission" date="2017-02" db="EMBL/GenBank/DDBJ databases">
        <authorList>
            <person name="Peterson S.W."/>
        </authorList>
    </citation>
    <scope>NUCLEOTIDE SEQUENCE [LARGE SCALE GENOMIC DNA]</scope>
    <source>
        <strain evidence="5 6">DSM 22335</strain>
    </source>
</reference>
<feature type="binding site" evidence="3">
    <location>
        <position position="155"/>
    </location>
    <ligand>
        <name>Mn(2+)</name>
        <dbReference type="ChEBI" id="CHEBI:29035"/>
        <label>1</label>
    </ligand>
</feature>
<organism evidence="5 6">
    <name type="scientific">Sediminibacterium ginsengisoli</name>
    <dbReference type="NCBI Taxonomy" id="413434"/>
    <lineage>
        <taxon>Bacteria</taxon>
        <taxon>Pseudomonadati</taxon>
        <taxon>Bacteroidota</taxon>
        <taxon>Chitinophagia</taxon>
        <taxon>Chitinophagales</taxon>
        <taxon>Chitinophagaceae</taxon>
        <taxon>Sediminibacterium</taxon>
    </lineage>
</organism>
<sequence>MADLSNFDPNAVGNPNNNIFGLPFTEADARLVILPVPWEVTVSCGAGTARAADHVFKCSTQVDLYDSDMPDGWKQGFYMKETDKRLLLKSDYLRKEAELYIDYISKGEAIEKNKFMCKSLKEINEGGVYMNQWVYEQSKNLLAKGKLVGLLGGDHSISLGFMKALAEKHGDFGVLQVDAHCDLRKGYENFTYSHASVMYNALNEIPELIRLVQVGVRDFCQEEWDLVCNSNGRVLTYLDRWIKEKQYEGETWKRIAEDIIEQLPQKVYISFDVDGLDRKLCPNTGTPVHGGFESEEILYLFKKITASGREIIGFDLVEIGIGATDWDSVVGAQLLWRMCNLLMKNQQPKTTAADH</sequence>
<dbReference type="Proteomes" id="UP000190888">
    <property type="component" value="Unassembled WGS sequence"/>
</dbReference>
<feature type="binding site" evidence="3">
    <location>
        <position position="274"/>
    </location>
    <ligand>
        <name>Mn(2+)</name>
        <dbReference type="ChEBI" id="CHEBI:29035"/>
        <label>1</label>
    </ligand>
</feature>
<dbReference type="Gene3D" id="3.40.800.10">
    <property type="entry name" value="Ureohydrolase domain"/>
    <property type="match status" value="1"/>
</dbReference>
<keyword evidence="1 3" id="KW-0479">Metal-binding</keyword>
<keyword evidence="3" id="KW-0464">Manganese</keyword>
<dbReference type="SUPFAM" id="SSF52768">
    <property type="entry name" value="Arginase/deacetylase"/>
    <property type="match status" value="1"/>
</dbReference>
<dbReference type="EMBL" id="FUWH01000005">
    <property type="protein sequence ID" value="SJZ86182.1"/>
    <property type="molecule type" value="Genomic_DNA"/>
</dbReference>
<dbReference type="GO" id="GO:0046872">
    <property type="term" value="F:metal ion binding"/>
    <property type="evidence" value="ECO:0007669"/>
    <property type="project" value="UniProtKB-KW"/>
</dbReference>
<comment type="similarity">
    <text evidence="4">Belongs to the arginase family.</text>
</comment>
<dbReference type="PANTHER" id="PTHR11358">
    <property type="entry name" value="ARGINASE/AGMATINASE"/>
    <property type="match status" value="1"/>
</dbReference>
<dbReference type="RefSeq" id="WP_078831463.1">
    <property type="nucleotide sequence ID" value="NZ_FUWH01000005.1"/>
</dbReference>
<evidence type="ECO:0000256" key="1">
    <source>
        <dbReference type="ARBA" id="ARBA00022723"/>
    </source>
</evidence>
<accession>A0A1T4P427</accession>
<evidence type="ECO:0000256" key="4">
    <source>
        <dbReference type="PROSITE-ProRule" id="PRU00742"/>
    </source>
</evidence>
<dbReference type="PROSITE" id="PS51409">
    <property type="entry name" value="ARGINASE_2"/>
    <property type="match status" value="1"/>
</dbReference>
<gene>
    <name evidence="5" type="ORF">SAMN04488132_105135</name>
</gene>
<dbReference type="InterPro" id="IPR023696">
    <property type="entry name" value="Ureohydrolase_dom_sf"/>
</dbReference>
<feature type="binding site" evidence="3">
    <location>
        <position position="178"/>
    </location>
    <ligand>
        <name>Mn(2+)</name>
        <dbReference type="ChEBI" id="CHEBI:29035"/>
        <label>1</label>
    </ligand>
</feature>
<evidence type="ECO:0000313" key="5">
    <source>
        <dbReference type="EMBL" id="SJZ86182.1"/>
    </source>
</evidence>
<dbReference type="CDD" id="cd11593">
    <property type="entry name" value="Agmatinase-like_2"/>
    <property type="match status" value="1"/>
</dbReference>
<proteinExistence type="inferred from homology"/>
<feature type="binding site" evidence="3">
    <location>
        <position position="272"/>
    </location>
    <ligand>
        <name>Mn(2+)</name>
        <dbReference type="ChEBI" id="CHEBI:29035"/>
        <label>1</label>
    </ligand>
</feature>
<dbReference type="PRINTS" id="PR00116">
    <property type="entry name" value="ARGINASE"/>
</dbReference>
<dbReference type="Pfam" id="PF00491">
    <property type="entry name" value="Arginase"/>
    <property type="match status" value="1"/>
</dbReference>
<keyword evidence="6" id="KW-1185">Reference proteome</keyword>
<comment type="cofactor">
    <cofactor evidence="3">
        <name>Mn(2+)</name>
        <dbReference type="ChEBI" id="CHEBI:29035"/>
    </cofactor>
    <text evidence="3">Binds 2 manganese ions per subunit.</text>
</comment>
<dbReference type="AlphaFoldDB" id="A0A1T4P427"/>
<feature type="binding site" evidence="3">
    <location>
        <position position="182"/>
    </location>
    <ligand>
        <name>Mn(2+)</name>
        <dbReference type="ChEBI" id="CHEBI:29035"/>
        <label>1</label>
    </ligand>
</feature>
<evidence type="ECO:0000256" key="2">
    <source>
        <dbReference type="ARBA" id="ARBA00022801"/>
    </source>
</evidence>